<dbReference type="Pfam" id="PF04967">
    <property type="entry name" value="HTH_10"/>
    <property type="match status" value="1"/>
</dbReference>
<dbReference type="InterPro" id="IPR007050">
    <property type="entry name" value="HTH_bacterioopsin"/>
</dbReference>
<gene>
    <name evidence="5" type="ORF">GCM10009066_11570</name>
</gene>
<evidence type="ECO:0000256" key="2">
    <source>
        <dbReference type="ARBA" id="ARBA00023163"/>
    </source>
</evidence>
<proteinExistence type="predicted"/>
<evidence type="ECO:0000313" key="5">
    <source>
        <dbReference type="EMBL" id="GAA0299080.1"/>
    </source>
</evidence>
<feature type="domain" description="Bacterioopsin transcriptional activator GAF and HTH associated" evidence="4">
    <location>
        <begin position="3"/>
        <end position="147"/>
    </location>
</feature>
<dbReference type="EMBL" id="BAAABL010000042">
    <property type="protein sequence ID" value="GAA0299080.1"/>
    <property type="molecule type" value="Genomic_DNA"/>
</dbReference>
<name>A0AAV3S7A1_9EURY</name>
<dbReference type="PANTHER" id="PTHR34236:SF1">
    <property type="entry name" value="DIMETHYL SULFOXIDE REDUCTASE TRANSCRIPTIONAL ACTIVATOR"/>
    <property type="match status" value="1"/>
</dbReference>
<dbReference type="PANTHER" id="PTHR34236">
    <property type="entry name" value="DIMETHYL SULFOXIDE REDUCTASE TRANSCRIPTIONAL ACTIVATOR"/>
    <property type="match status" value="1"/>
</dbReference>
<keyword evidence="6" id="KW-1185">Reference proteome</keyword>
<keyword evidence="2" id="KW-0804">Transcription</keyword>
<protein>
    <submittedName>
        <fullName evidence="5">Helix-turn-helix domain-containing protein</fullName>
    </submittedName>
</protein>
<feature type="domain" description="HTH bat-type" evidence="3">
    <location>
        <begin position="156"/>
        <end position="207"/>
    </location>
</feature>
<evidence type="ECO:0000259" key="4">
    <source>
        <dbReference type="Pfam" id="PF15915"/>
    </source>
</evidence>
<dbReference type="Pfam" id="PF15915">
    <property type="entry name" value="BAT"/>
    <property type="match status" value="1"/>
</dbReference>
<dbReference type="InterPro" id="IPR031803">
    <property type="entry name" value="BAT_GAF/HTH-assoc"/>
</dbReference>
<reference evidence="5 6" key="1">
    <citation type="journal article" date="2019" name="Int. J. Syst. Evol. Microbiol.">
        <title>The Global Catalogue of Microorganisms (GCM) 10K type strain sequencing project: providing services to taxonomists for standard genome sequencing and annotation.</title>
        <authorList>
            <consortium name="The Broad Institute Genomics Platform"/>
            <consortium name="The Broad Institute Genome Sequencing Center for Infectious Disease"/>
            <person name="Wu L."/>
            <person name="Ma J."/>
        </authorList>
    </citation>
    <scope>NUCLEOTIDE SEQUENCE [LARGE SCALE GENOMIC DNA]</scope>
    <source>
        <strain evidence="5 6">JCM 16330</strain>
    </source>
</reference>
<evidence type="ECO:0000256" key="1">
    <source>
        <dbReference type="ARBA" id="ARBA00023015"/>
    </source>
</evidence>
<sequence length="212" mass="23237">MSVVLTFTVPGGQFALGRAMPEGGIRAELDRVVPLGDKTPPFLWAYADAPALDDFETRLAGDADVAGVEAVDAFDDRRLYRVDWANADTDVLSHLRAASASLSGATGTRDAWKFTARFPTQDDLSRFHDACRDAGFDLTVTGVNRLDPDEERDDGLTTNQRETLVRAYEAGFYDIPRKTTTVELADELGISDQSLSERLRRAHAALVEDSLL</sequence>
<accession>A0AAV3S7A1</accession>
<keyword evidence="1" id="KW-0805">Transcription regulation</keyword>
<evidence type="ECO:0000259" key="3">
    <source>
        <dbReference type="Pfam" id="PF04967"/>
    </source>
</evidence>
<dbReference type="RefSeq" id="WP_211311155.1">
    <property type="nucleotide sequence ID" value="NZ_BAAABL010000042.1"/>
</dbReference>
<comment type="caution">
    <text evidence="5">The sequence shown here is derived from an EMBL/GenBank/DDBJ whole genome shotgun (WGS) entry which is preliminary data.</text>
</comment>
<dbReference type="AlphaFoldDB" id="A0AAV3S7A1"/>
<evidence type="ECO:0000313" key="6">
    <source>
        <dbReference type="Proteomes" id="UP001500837"/>
    </source>
</evidence>
<organism evidence="5 6">
    <name type="scientific">Halarchaeum salinum</name>
    <dbReference type="NCBI Taxonomy" id="489912"/>
    <lineage>
        <taxon>Archaea</taxon>
        <taxon>Methanobacteriati</taxon>
        <taxon>Methanobacteriota</taxon>
        <taxon>Stenosarchaea group</taxon>
        <taxon>Halobacteria</taxon>
        <taxon>Halobacteriales</taxon>
        <taxon>Halobacteriaceae</taxon>
    </lineage>
</organism>
<dbReference type="Proteomes" id="UP001500837">
    <property type="component" value="Unassembled WGS sequence"/>
</dbReference>